<feature type="transmembrane region" description="Helical" evidence="6">
    <location>
        <begin position="383"/>
        <end position="402"/>
    </location>
</feature>
<evidence type="ECO:0000313" key="8">
    <source>
        <dbReference type="EMBL" id="VVP60646.1"/>
    </source>
</evidence>
<evidence type="ECO:0000256" key="6">
    <source>
        <dbReference type="SAM" id="Phobius"/>
    </source>
</evidence>
<dbReference type="Pfam" id="PF03176">
    <property type="entry name" value="MMPL"/>
    <property type="match status" value="2"/>
</dbReference>
<gene>
    <name evidence="8" type="ORF">PS870_06166</name>
</gene>
<feature type="transmembrane region" description="Helical" evidence="6">
    <location>
        <begin position="723"/>
        <end position="743"/>
    </location>
</feature>
<dbReference type="RefSeq" id="WP_154914018.1">
    <property type="nucleotide sequence ID" value="NZ_CABVIK010000030.1"/>
</dbReference>
<feature type="transmembrane region" description="Helical" evidence="6">
    <location>
        <begin position="698"/>
        <end position="716"/>
    </location>
</feature>
<accession>A0A5E7QEP9</accession>
<organism evidence="8 9">
    <name type="scientific">Pseudomonas fluorescens</name>
    <dbReference type="NCBI Taxonomy" id="294"/>
    <lineage>
        <taxon>Bacteria</taxon>
        <taxon>Pseudomonadati</taxon>
        <taxon>Pseudomonadota</taxon>
        <taxon>Gammaproteobacteria</taxon>
        <taxon>Pseudomonadales</taxon>
        <taxon>Pseudomonadaceae</taxon>
        <taxon>Pseudomonas</taxon>
    </lineage>
</organism>
<name>A0A5E7QEP9_PSEFL</name>
<dbReference type="GO" id="GO:0005886">
    <property type="term" value="C:plasma membrane"/>
    <property type="evidence" value="ECO:0007669"/>
    <property type="project" value="UniProtKB-SubCell"/>
</dbReference>
<evidence type="ECO:0000256" key="4">
    <source>
        <dbReference type="ARBA" id="ARBA00022989"/>
    </source>
</evidence>
<dbReference type="AlphaFoldDB" id="A0A5E7QEP9"/>
<sequence length="877" mass="97486">MERYLNFVERYARAIVFLLVAVTAYFTYTLGSLISDTNPYLLKESHPARKTIIDLQSEFTGTFDSVMVAINNPQTVFNKPTLNALFSMSQSVRKMILANDADKEQLTQIVAKHPDDSRAQLLARDILENGFSQNDYAQAKALRDYAQSQNWDAHDQLFLTFLAERINPIREMASMGDLENIVLTGDGELLIHKTLNAYDMDPALVESQIMGNELMVDGVVSKDKKVAMLVAELGTKQDDAQAQLRAYQIVRGIVADYQAAHPEFKDEIFIAGMPIFIAAQQEIIDHDLAVLFPIVFLLITLLLIFFFRKPLGVLLPLFNILFCTIWTLGLMALLRVPFDLLTSVLPVFLFTICCSDAIHVMAEYYEQKNAGKSNREANRETQRLMVVPVVLTTVTTIATFMISTTNNIVSIRNFGVFMSIGLTAALIISLLLIPAWISIWGKDQTPKTLAAVHKESIISRYLVAFCARLIQWRKPILIVTLPLLILMTVFTFRVDIEDSGIAYFKPESHIRVSDEFINQAGVAGTAPGWIAIDSKEPRGVLTTEVVQFIDKLDHFIKQQPHVSYGYSLATYVKRMNLVLNDMNPDYLRVPQALEQVTSVNDEGQVERFEVPGNSLIEQHVMLFENGGGSDLNNVLNADYSKALTLYTMTSSVASDYQAMLDQLDAWLLVNKPANLEVTHAGTPLIWTGVLQEITQGQVLSFSLALLVVTLMMMYWLKSVRLGVLGMLTLLTTSVTVYGFMFLFGIELNIGTTLVTFLVVGVVDYAVHLLSRIKLLVQQGIHIDAAILQAMHSVGRSTVVNVVIFSVGFMALLFSDFKPIVDLGALVAMALFSSGVMTILLVTLVTLVTLVAPWFFAAIVPVAPLPEKDRAAGKPALI</sequence>
<dbReference type="PROSITE" id="PS50156">
    <property type="entry name" value="SSD"/>
    <property type="match status" value="2"/>
</dbReference>
<proteinExistence type="predicted"/>
<feature type="domain" description="SSD" evidence="7">
    <location>
        <begin position="317"/>
        <end position="439"/>
    </location>
</feature>
<feature type="transmembrane region" description="Helical" evidence="6">
    <location>
        <begin position="314"/>
        <end position="334"/>
    </location>
</feature>
<dbReference type="InterPro" id="IPR004869">
    <property type="entry name" value="MMPL_dom"/>
</dbReference>
<feature type="domain" description="SSD" evidence="7">
    <location>
        <begin position="721"/>
        <end position="847"/>
    </location>
</feature>
<feature type="transmembrane region" description="Helical" evidence="6">
    <location>
        <begin position="476"/>
        <end position="494"/>
    </location>
</feature>
<keyword evidence="3 6" id="KW-0812">Transmembrane</keyword>
<keyword evidence="2" id="KW-1003">Cell membrane</keyword>
<feature type="transmembrane region" description="Helical" evidence="6">
    <location>
        <begin position="288"/>
        <end position="307"/>
    </location>
</feature>
<protein>
    <recommendedName>
        <fullName evidence="7">SSD domain-containing protein</fullName>
    </recommendedName>
</protein>
<evidence type="ECO:0000313" key="9">
    <source>
        <dbReference type="Proteomes" id="UP000349468"/>
    </source>
</evidence>
<evidence type="ECO:0000256" key="3">
    <source>
        <dbReference type="ARBA" id="ARBA00022692"/>
    </source>
</evidence>
<feature type="transmembrane region" description="Helical" evidence="6">
    <location>
        <begin position="826"/>
        <end position="859"/>
    </location>
</feature>
<feature type="transmembrane region" description="Helical" evidence="6">
    <location>
        <begin position="12"/>
        <end position="34"/>
    </location>
</feature>
<feature type="transmembrane region" description="Helical" evidence="6">
    <location>
        <begin position="414"/>
        <end position="437"/>
    </location>
</feature>
<keyword evidence="5 6" id="KW-0472">Membrane</keyword>
<reference evidence="8 9" key="1">
    <citation type="submission" date="2019-09" db="EMBL/GenBank/DDBJ databases">
        <authorList>
            <person name="Chandra G."/>
            <person name="Truman W A."/>
        </authorList>
    </citation>
    <scope>NUCLEOTIDE SEQUENCE [LARGE SCALE GENOMIC DNA]</scope>
    <source>
        <strain evidence="8">PS870</strain>
    </source>
</reference>
<dbReference type="InterPro" id="IPR050545">
    <property type="entry name" value="Mycobact_MmpL"/>
</dbReference>
<dbReference type="PANTHER" id="PTHR33406:SF13">
    <property type="entry name" value="MEMBRANE PROTEIN YDFJ"/>
    <property type="match status" value="1"/>
</dbReference>
<dbReference type="PANTHER" id="PTHR33406">
    <property type="entry name" value="MEMBRANE PROTEIN MJ1562-RELATED"/>
    <property type="match status" value="1"/>
</dbReference>
<dbReference type="Gene3D" id="1.20.1640.10">
    <property type="entry name" value="Multidrug efflux transporter AcrB transmembrane domain"/>
    <property type="match status" value="2"/>
</dbReference>
<feature type="transmembrane region" description="Helical" evidence="6">
    <location>
        <begin position="797"/>
        <end position="814"/>
    </location>
</feature>
<evidence type="ECO:0000256" key="2">
    <source>
        <dbReference type="ARBA" id="ARBA00022475"/>
    </source>
</evidence>
<evidence type="ECO:0000259" key="7">
    <source>
        <dbReference type="PROSITE" id="PS50156"/>
    </source>
</evidence>
<feature type="transmembrane region" description="Helical" evidence="6">
    <location>
        <begin position="340"/>
        <end position="362"/>
    </location>
</feature>
<dbReference type="InterPro" id="IPR000731">
    <property type="entry name" value="SSD"/>
</dbReference>
<feature type="transmembrane region" description="Helical" evidence="6">
    <location>
        <begin position="749"/>
        <end position="769"/>
    </location>
</feature>
<comment type="subcellular location">
    <subcellularLocation>
        <location evidence="1">Cell membrane</location>
        <topology evidence="1">Multi-pass membrane protein</topology>
    </subcellularLocation>
</comment>
<keyword evidence="4 6" id="KW-1133">Transmembrane helix</keyword>
<evidence type="ECO:0000256" key="5">
    <source>
        <dbReference type="ARBA" id="ARBA00023136"/>
    </source>
</evidence>
<dbReference type="EMBL" id="CABVIK010000030">
    <property type="protein sequence ID" value="VVP60646.1"/>
    <property type="molecule type" value="Genomic_DNA"/>
</dbReference>
<dbReference type="Proteomes" id="UP000349468">
    <property type="component" value="Unassembled WGS sequence"/>
</dbReference>
<dbReference type="SUPFAM" id="SSF82866">
    <property type="entry name" value="Multidrug efflux transporter AcrB transmembrane domain"/>
    <property type="match status" value="2"/>
</dbReference>
<evidence type="ECO:0000256" key="1">
    <source>
        <dbReference type="ARBA" id="ARBA00004651"/>
    </source>
</evidence>